<proteinExistence type="predicted"/>
<evidence type="ECO:0000256" key="3">
    <source>
        <dbReference type="ARBA" id="ARBA00022606"/>
    </source>
</evidence>
<accession>A0A7R9PB84</accession>
<dbReference type="Pfam" id="PF02949">
    <property type="entry name" value="7tm_6"/>
    <property type="match status" value="1"/>
</dbReference>
<evidence type="ECO:0000256" key="5">
    <source>
        <dbReference type="ARBA" id="ARBA00022725"/>
    </source>
</evidence>
<evidence type="ECO:0000256" key="6">
    <source>
        <dbReference type="ARBA" id="ARBA00022989"/>
    </source>
</evidence>
<keyword evidence="6" id="KW-1133">Transmembrane helix</keyword>
<dbReference type="InterPro" id="IPR004117">
    <property type="entry name" value="7tm6_olfct_rcpt"/>
</dbReference>
<keyword evidence="3" id="KW-0716">Sensory transduction</keyword>
<evidence type="ECO:0000256" key="2">
    <source>
        <dbReference type="ARBA" id="ARBA00022475"/>
    </source>
</evidence>
<protein>
    <submittedName>
        <fullName evidence="10">(California timema) hypothetical protein</fullName>
    </submittedName>
</protein>
<dbReference type="GO" id="GO:0005886">
    <property type="term" value="C:plasma membrane"/>
    <property type="evidence" value="ECO:0007669"/>
    <property type="project" value="UniProtKB-SubCell"/>
</dbReference>
<evidence type="ECO:0000313" key="10">
    <source>
        <dbReference type="EMBL" id="CAD7576773.1"/>
    </source>
</evidence>
<reference evidence="10" key="1">
    <citation type="submission" date="2020-11" db="EMBL/GenBank/DDBJ databases">
        <authorList>
            <person name="Tran Van P."/>
        </authorList>
    </citation>
    <scope>NUCLEOTIDE SEQUENCE</scope>
</reference>
<dbReference type="GO" id="GO:0004984">
    <property type="term" value="F:olfactory receptor activity"/>
    <property type="evidence" value="ECO:0007669"/>
    <property type="project" value="InterPro"/>
</dbReference>
<comment type="subcellular location">
    <subcellularLocation>
        <location evidence="1">Cell membrane</location>
        <topology evidence="1">Multi-pass membrane protein</topology>
    </subcellularLocation>
</comment>
<keyword evidence="2" id="KW-1003">Cell membrane</keyword>
<organism evidence="10">
    <name type="scientific">Timema californicum</name>
    <name type="common">California timema</name>
    <name type="synonym">Walking stick</name>
    <dbReference type="NCBI Taxonomy" id="61474"/>
    <lineage>
        <taxon>Eukaryota</taxon>
        <taxon>Metazoa</taxon>
        <taxon>Ecdysozoa</taxon>
        <taxon>Arthropoda</taxon>
        <taxon>Hexapoda</taxon>
        <taxon>Insecta</taxon>
        <taxon>Pterygota</taxon>
        <taxon>Neoptera</taxon>
        <taxon>Polyneoptera</taxon>
        <taxon>Phasmatodea</taxon>
        <taxon>Timematodea</taxon>
        <taxon>Timematoidea</taxon>
        <taxon>Timematidae</taxon>
        <taxon>Timema</taxon>
    </lineage>
</organism>
<keyword evidence="4" id="KW-0812">Transmembrane</keyword>
<evidence type="ECO:0000256" key="8">
    <source>
        <dbReference type="ARBA" id="ARBA00023170"/>
    </source>
</evidence>
<dbReference type="EMBL" id="OE184665">
    <property type="protein sequence ID" value="CAD7576773.1"/>
    <property type="molecule type" value="Genomic_DNA"/>
</dbReference>
<evidence type="ECO:0000256" key="9">
    <source>
        <dbReference type="ARBA" id="ARBA00023224"/>
    </source>
</evidence>
<name>A0A7R9PB84_TIMCA</name>
<keyword evidence="8" id="KW-0675">Receptor</keyword>
<dbReference type="PANTHER" id="PTHR21137">
    <property type="entry name" value="ODORANT RECEPTOR"/>
    <property type="match status" value="1"/>
</dbReference>
<keyword evidence="7" id="KW-0472">Membrane</keyword>
<keyword evidence="5" id="KW-0552">Olfaction</keyword>
<dbReference type="GO" id="GO:0005549">
    <property type="term" value="F:odorant binding"/>
    <property type="evidence" value="ECO:0007669"/>
    <property type="project" value="InterPro"/>
</dbReference>
<dbReference type="AlphaFoldDB" id="A0A7R9PB84"/>
<dbReference type="PANTHER" id="PTHR21137:SF35">
    <property type="entry name" value="ODORANT RECEPTOR 19A-RELATED"/>
    <property type="match status" value="1"/>
</dbReference>
<gene>
    <name evidence="10" type="ORF">TCMB3V08_LOCUS9336</name>
</gene>
<evidence type="ECO:0000256" key="7">
    <source>
        <dbReference type="ARBA" id="ARBA00023136"/>
    </source>
</evidence>
<sequence>MRGECGKMGYRGTEVPGSGGAFILRKSSKLVRVRDQETILSTTLPPTSFEFISIISMAACLIWQFELMCSYANAITLESFNVGQAAYSCSWYDASPTFKFRIQNIIRRSQKPATITAGMFGALSLVMFTNMETSAEKSLQAQDRKDVFENRMKVFEKNSKH</sequence>
<dbReference type="GO" id="GO:0007165">
    <property type="term" value="P:signal transduction"/>
    <property type="evidence" value="ECO:0007669"/>
    <property type="project" value="UniProtKB-KW"/>
</dbReference>
<keyword evidence="9" id="KW-0807">Transducer</keyword>
<evidence type="ECO:0000256" key="4">
    <source>
        <dbReference type="ARBA" id="ARBA00022692"/>
    </source>
</evidence>
<evidence type="ECO:0000256" key="1">
    <source>
        <dbReference type="ARBA" id="ARBA00004651"/>
    </source>
</evidence>